<dbReference type="AlphaFoldDB" id="A0A9N7YL99"/>
<sequence length="145" mass="15743">MAMVSTERSDAGVGCPCLQLPFPLASRVLGQCFPMHARGGSVAAESETIWVIGQLGQQDWGYAKWIPRKSTFLHAFCDIAHGSGPRWRLIELGLREHLSWDGDDGNSSVGSHAACWSCRLTSSEGIDERVLLDQSQPLGAQFSPS</sequence>
<keyword evidence="2" id="KW-1185">Reference proteome</keyword>
<dbReference type="EMBL" id="CADEAL010001169">
    <property type="protein sequence ID" value="CAB1429768.1"/>
    <property type="molecule type" value="Genomic_DNA"/>
</dbReference>
<accession>A0A9N7YL99</accession>
<dbReference type="Proteomes" id="UP001153269">
    <property type="component" value="Unassembled WGS sequence"/>
</dbReference>
<name>A0A9N7YL99_PLEPL</name>
<proteinExistence type="predicted"/>
<gene>
    <name evidence="1" type="ORF">PLEPLA_LOCUS17748</name>
</gene>
<evidence type="ECO:0000313" key="1">
    <source>
        <dbReference type="EMBL" id="CAB1429768.1"/>
    </source>
</evidence>
<organism evidence="1 2">
    <name type="scientific">Pleuronectes platessa</name>
    <name type="common">European plaice</name>
    <dbReference type="NCBI Taxonomy" id="8262"/>
    <lineage>
        <taxon>Eukaryota</taxon>
        <taxon>Metazoa</taxon>
        <taxon>Chordata</taxon>
        <taxon>Craniata</taxon>
        <taxon>Vertebrata</taxon>
        <taxon>Euteleostomi</taxon>
        <taxon>Actinopterygii</taxon>
        <taxon>Neopterygii</taxon>
        <taxon>Teleostei</taxon>
        <taxon>Neoteleostei</taxon>
        <taxon>Acanthomorphata</taxon>
        <taxon>Carangaria</taxon>
        <taxon>Pleuronectiformes</taxon>
        <taxon>Pleuronectoidei</taxon>
        <taxon>Pleuronectidae</taxon>
        <taxon>Pleuronectes</taxon>
    </lineage>
</organism>
<comment type="caution">
    <text evidence="1">The sequence shown here is derived from an EMBL/GenBank/DDBJ whole genome shotgun (WGS) entry which is preliminary data.</text>
</comment>
<reference evidence="1" key="1">
    <citation type="submission" date="2020-03" db="EMBL/GenBank/DDBJ databases">
        <authorList>
            <person name="Weist P."/>
        </authorList>
    </citation>
    <scope>NUCLEOTIDE SEQUENCE</scope>
</reference>
<evidence type="ECO:0000313" key="2">
    <source>
        <dbReference type="Proteomes" id="UP001153269"/>
    </source>
</evidence>
<protein>
    <submittedName>
        <fullName evidence="1">Uncharacterized protein</fullName>
    </submittedName>
</protein>